<dbReference type="AlphaFoldDB" id="M0NW54"/>
<dbReference type="STRING" id="1227482.C469_06399"/>
<evidence type="ECO:0000313" key="2">
    <source>
        <dbReference type="Proteomes" id="UP000011650"/>
    </source>
</evidence>
<protein>
    <submittedName>
        <fullName evidence="1">Uncharacterized protein</fullName>
    </submittedName>
</protein>
<evidence type="ECO:0000313" key="1">
    <source>
        <dbReference type="EMBL" id="EMA61798.1"/>
    </source>
</evidence>
<sequence>MKRRNLILLLGGASSGAMSVGTGAFSSMEAERGVEVNVVNDERAFVGYRSNDRTLPDDANVDDGTVDLVTVTNQFAQKIEIIDATIDDGSEYFGEPNVPEGAFEAGEAKTVTADPNLSAEDEVDVAVTVSVEGKGVSAKVFGDSDTRRFQVTQDDGTASLVRFNGRGTINVGNRSQNGDTVDIDVYRIPNGSSAEDPSVEEESAEVEAGKNEGFDGWVVAVGVDGDIYQHPSWNADACEFSSSKGGDGVIVDDPPSC</sequence>
<proteinExistence type="predicted"/>
<dbReference type="Proteomes" id="UP000011650">
    <property type="component" value="Unassembled WGS sequence"/>
</dbReference>
<reference evidence="1 2" key="1">
    <citation type="journal article" date="2014" name="PLoS Genet.">
        <title>Phylogenetically driven sequencing of extremely halophilic archaea reveals strategies for static and dynamic osmo-response.</title>
        <authorList>
            <person name="Becker E.A."/>
            <person name="Seitzer P.M."/>
            <person name="Tritt A."/>
            <person name="Larsen D."/>
            <person name="Krusor M."/>
            <person name="Yao A.I."/>
            <person name="Wu D."/>
            <person name="Madern D."/>
            <person name="Eisen J.A."/>
            <person name="Darling A.E."/>
            <person name="Facciotti M.T."/>
        </authorList>
    </citation>
    <scope>NUCLEOTIDE SEQUENCE [LARGE SCALE GENOMIC DNA]</scope>
    <source>
        <strain evidence="1 2">DSM 21995</strain>
    </source>
</reference>
<gene>
    <name evidence="1" type="ORF">C469_06399</name>
</gene>
<keyword evidence="2" id="KW-1185">Reference proteome</keyword>
<comment type="caution">
    <text evidence="1">The sequence shown here is derived from an EMBL/GenBank/DDBJ whole genome shotgun (WGS) entry which is preliminary data.</text>
</comment>
<dbReference type="EMBL" id="AOJG01000015">
    <property type="protein sequence ID" value="EMA61798.1"/>
    <property type="molecule type" value="Genomic_DNA"/>
</dbReference>
<organism evidence="1 2">
    <name type="scientific">Halorubrum lipolyticum DSM 21995</name>
    <dbReference type="NCBI Taxonomy" id="1227482"/>
    <lineage>
        <taxon>Archaea</taxon>
        <taxon>Methanobacteriati</taxon>
        <taxon>Methanobacteriota</taxon>
        <taxon>Stenosarchaea group</taxon>
        <taxon>Halobacteria</taxon>
        <taxon>Halobacteriales</taxon>
        <taxon>Haloferacaceae</taxon>
        <taxon>Halorubrum</taxon>
    </lineage>
</organism>
<dbReference type="PATRIC" id="fig|1227482.3.peg.1290"/>
<name>M0NW54_9EURY</name>
<accession>M0NW54</accession>